<organism evidence="1 2">
    <name type="scientific">Roseomonas fluvialis</name>
    <dbReference type="NCBI Taxonomy" id="1750527"/>
    <lineage>
        <taxon>Bacteria</taxon>
        <taxon>Pseudomonadati</taxon>
        <taxon>Pseudomonadota</taxon>
        <taxon>Alphaproteobacteria</taxon>
        <taxon>Acetobacterales</taxon>
        <taxon>Roseomonadaceae</taxon>
        <taxon>Roseomonas</taxon>
    </lineage>
</organism>
<sequence>MLRAQVNAFPDTAPVAADPDATDLAALRAEVADLRARVESYERILQLHDAALAAAPPAPAAAPPPPSPDLPHHFEIAADQLLPAQDGFYQLEWGPEGAFRWTGPSEEVGFDAWVDRSRPLVATLRLFHLGTPANANSLAIEVDGVAYPLTRDGKDKLLRSDPIQPRSSDGPTRLTLRVPHMHSPAARGAADRRVLGVAFQRLRIEPA</sequence>
<protein>
    <submittedName>
        <fullName evidence="1">Uncharacterized protein</fullName>
    </submittedName>
</protein>
<gene>
    <name evidence="1" type="ORF">Rmf_19280</name>
</gene>
<evidence type="ECO:0000313" key="2">
    <source>
        <dbReference type="Proteomes" id="UP000831327"/>
    </source>
</evidence>
<proteinExistence type="predicted"/>
<keyword evidence="2" id="KW-1185">Reference proteome</keyword>
<dbReference type="EMBL" id="AP025637">
    <property type="protein sequence ID" value="BDG71999.1"/>
    <property type="molecule type" value="Genomic_DNA"/>
</dbReference>
<dbReference type="Proteomes" id="UP000831327">
    <property type="component" value="Chromosome"/>
</dbReference>
<evidence type="ECO:0000313" key="1">
    <source>
        <dbReference type="EMBL" id="BDG71999.1"/>
    </source>
</evidence>
<reference evidence="1 2" key="1">
    <citation type="journal article" date="2016" name="Microbes Environ.">
        <title>Phylogenetically diverse aerobic anoxygenic phototrophic bacteria isolated from epilithic biofilms in Tama river, Japan.</title>
        <authorList>
            <person name="Hirose S."/>
            <person name="Matsuura K."/>
            <person name="Haruta S."/>
        </authorList>
    </citation>
    <scope>NUCLEOTIDE SEQUENCE [LARGE SCALE GENOMIC DNA]</scope>
    <source>
        <strain evidence="1 2">S08</strain>
    </source>
</reference>
<name>A0ABM7Y2F8_9PROT</name>
<accession>A0ABM7Y2F8</accession>